<name>A0A8J3W5Y9_9ACTN</name>
<organism evidence="3 4">
    <name type="scientific">Planobispora longispora</name>
    <dbReference type="NCBI Taxonomy" id="28887"/>
    <lineage>
        <taxon>Bacteria</taxon>
        <taxon>Bacillati</taxon>
        <taxon>Actinomycetota</taxon>
        <taxon>Actinomycetes</taxon>
        <taxon>Streptosporangiales</taxon>
        <taxon>Streptosporangiaceae</taxon>
        <taxon>Planobispora</taxon>
    </lineage>
</organism>
<evidence type="ECO:0008006" key="5">
    <source>
        <dbReference type="Google" id="ProtNLM"/>
    </source>
</evidence>
<feature type="chain" id="PRO_5035195988" description="Secreted protein" evidence="2">
    <location>
        <begin position="21"/>
        <end position="283"/>
    </location>
</feature>
<feature type="compositionally biased region" description="Low complexity" evidence="1">
    <location>
        <begin position="136"/>
        <end position="154"/>
    </location>
</feature>
<feature type="region of interest" description="Disordered" evidence="1">
    <location>
        <begin position="133"/>
        <end position="198"/>
    </location>
</feature>
<evidence type="ECO:0000256" key="1">
    <source>
        <dbReference type="SAM" id="MobiDB-lite"/>
    </source>
</evidence>
<proteinExistence type="predicted"/>
<gene>
    <name evidence="3" type="ORF">Plo01_33970</name>
</gene>
<feature type="compositionally biased region" description="Basic and acidic residues" evidence="1">
    <location>
        <begin position="179"/>
        <end position="191"/>
    </location>
</feature>
<feature type="signal peptide" evidence="2">
    <location>
        <begin position="1"/>
        <end position="20"/>
    </location>
</feature>
<dbReference type="AlphaFoldDB" id="A0A8J3W5Y9"/>
<accession>A0A8J3W5Y9</accession>
<evidence type="ECO:0000313" key="3">
    <source>
        <dbReference type="EMBL" id="GIH76968.1"/>
    </source>
</evidence>
<evidence type="ECO:0000313" key="4">
    <source>
        <dbReference type="Proteomes" id="UP000616724"/>
    </source>
</evidence>
<dbReference type="RefSeq" id="WP_203891532.1">
    <property type="nucleotide sequence ID" value="NZ_BOOH01000023.1"/>
</dbReference>
<feature type="region of interest" description="Disordered" evidence="1">
    <location>
        <begin position="58"/>
        <end position="112"/>
    </location>
</feature>
<protein>
    <recommendedName>
        <fullName evidence="5">Secreted protein</fullName>
    </recommendedName>
</protein>
<comment type="caution">
    <text evidence="3">The sequence shown here is derived from an EMBL/GenBank/DDBJ whole genome shotgun (WGS) entry which is preliminary data.</text>
</comment>
<dbReference type="Proteomes" id="UP000616724">
    <property type="component" value="Unassembled WGS sequence"/>
</dbReference>
<feature type="compositionally biased region" description="Basic and acidic residues" evidence="1">
    <location>
        <begin position="155"/>
        <end position="165"/>
    </location>
</feature>
<feature type="compositionally biased region" description="Low complexity" evidence="1">
    <location>
        <begin position="86"/>
        <end position="104"/>
    </location>
</feature>
<reference evidence="3 4" key="1">
    <citation type="submission" date="2021-01" db="EMBL/GenBank/DDBJ databases">
        <title>Whole genome shotgun sequence of Planobispora longispora NBRC 13918.</title>
        <authorList>
            <person name="Komaki H."/>
            <person name="Tamura T."/>
        </authorList>
    </citation>
    <scope>NUCLEOTIDE SEQUENCE [LARGE SCALE GENOMIC DNA]</scope>
    <source>
        <strain evidence="3 4">NBRC 13918</strain>
    </source>
</reference>
<dbReference type="EMBL" id="BOOH01000023">
    <property type="protein sequence ID" value="GIH76968.1"/>
    <property type="molecule type" value="Genomic_DNA"/>
</dbReference>
<keyword evidence="4" id="KW-1185">Reference proteome</keyword>
<evidence type="ECO:0000256" key="2">
    <source>
        <dbReference type="SAM" id="SignalP"/>
    </source>
</evidence>
<sequence length="283" mass="29016">MISAGALALALGGGVPAAGAAGAAQLDDCRQGNGLLGGITSEVCKAVDTVTDAVDELTSDSLSPVTESVDDAADTTLGGVGEAVPTKKPSATAAPSATSSPRSTATEESRKKGLLPTVLSTCLPLVASPECGAEEAPAAQKPRPSASPRPSRSADPGKDAGRSGSEEDENPVAAPPSEPPHRPETRMHTTEVSDPVIPEPAVVDIEAPRLDPLWPGPLLEEVQRRLPGRQTVTATRRSDPLGTALTTTLLVAAILAVRMMYAKRGTEESIPLEPVRVGRHRTA</sequence>
<keyword evidence="2" id="KW-0732">Signal</keyword>